<dbReference type="InterPro" id="IPR013378">
    <property type="entry name" value="InlB-like_B-rpt"/>
</dbReference>
<reference evidence="6" key="1">
    <citation type="submission" date="2021-02" db="EMBL/GenBank/DDBJ databases">
        <title>Infant gut strain persistence is associated with maternal origin, phylogeny, and functional potential including surface adhesion and iron acquisition.</title>
        <authorList>
            <person name="Lou Y.C."/>
        </authorList>
    </citation>
    <scope>NUCLEOTIDE SEQUENCE</scope>
    <source>
        <strain evidence="6">L3_101_000M1_dasL3_101_000M1_concoct_87</strain>
    </source>
</reference>
<dbReference type="GO" id="GO:0030313">
    <property type="term" value="C:cell envelope"/>
    <property type="evidence" value="ECO:0007669"/>
    <property type="project" value="UniProtKB-SubCell"/>
</dbReference>
<keyword evidence="4" id="KW-0732">Signal</keyword>
<gene>
    <name evidence="6" type="ORF">KHY36_03230</name>
</gene>
<feature type="domain" description="DUF7601" evidence="5">
    <location>
        <begin position="794"/>
        <end position="893"/>
    </location>
</feature>
<feature type="compositionally biased region" description="Low complexity" evidence="2">
    <location>
        <begin position="895"/>
        <end position="906"/>
    </location>
</feature>
<dbReference type="Pfam" id="PF24547">
    <property type="entry name" value="DUF7601"/>
    <property type="match status" value="1"/>
</dbReference>
<evidence type="ECO:0000256" key="2">
    <source>
        <dbReference type="SAM" id="MobiDB-lite"/>
    </source>
</evidence>
<proteinExistence type="predicted"/>
<feature type="signal peptide" evidence="4">
    <location>
        <begin position="1"/>
        <end position="27"/>
    </location>
</feature>
<keyword evidence="3" id="KW-0812">Transmembrane</keyword>
<evidence type="ECO:0000256" key="3">
    <source>
        <dbReference type="SAM" id="Phobius"/>
    </source>
</evidence>
<evidence type="ECO:0000313" key="7">
    <source>
        <dbReference type="Proteomes" id="UP000759273"/>
    </source>
</evidence>
<sequence>MRKHFAKTMLMILVMLTVLFASAFSAAAESNVYEVSTDVELSTALQNIADSADTKATIVLKADLNAPVTGGGSYTTTFGVDGKQITIKSDEGGMKKLSFPWYGILNGNCTFDNVDVTGTRLFCNGYDTIFTGNGQIHLSETLYGGGYKTTVNKTHVVIAASGYINPSSSSGLHDVIGGSYQGNVVGDTYLEITGDIKMQGGNHLNPGCMKGDGSSGDGRDVPDVYVGGNATLIYDNKNSTAASPAIEGTYGCEMRGDVTLDVRAGSVAGIVGTEEPVDKSIIRGNLHIIAGNPAYENTDQVLRLGSNWPIIGAGNSFALYPGAVGNYTVGGNITIDTYENAWAWDKGTTPDSYDLPEIYGALRGNVGGNITINAHGSHVQNIFGASDSVVQGSVTVNATDVELKNSEYNTEYDEGYIFGLWERGVPATANGPVTVTVNGGDVGLVMATDQTTVPAGSSINVTGKPKIRSGIRGTQASSYSTEFPVANVYACEATIPFIKGMSQVNITNNSAVTAHIMTSNAGLMVEEGSTLTTDNGQVWIWGDTVINGTWEQLHSQTDNYNDIFVNGTTQIGSNGHLINHGTSNLSGAVTNNGVMALMGSAYLQNDYTATNGELRLPTIAPGANYDTGTIPVQIKGLSTGTTTVNTVDPADWQTLKKPNLGDNYILSKKNTDAPAQDVFVLGNADAVADAWFLKRMPDADGSNDYYMWQVANGIRVIFDKNGGDTEASPSVMIQDKVVGVVNHFALPTVEPTRTEYDFVNWNTKQDGTGDIFTAATDVTENMTVYAQWKSNAKGDLKVSNTVSGSAGDTTKPFTFTVTVDSSINGTYGEMTFTAGSATFTLRHGESLTAVGLPADTAYTVAESDNEGYTVTANGAAGTISKDGTAVAAFTNNREAPSTQPPTTSAPENPAGPTKPEPTTTSKPTATPQPTVTPQPTAVQDTVPQTGDTTPLLLWVVLLVVSALGLAGCLWVRFRKKQFRK</sequence>
<feature type="chain" id="PRO_5036909688" evidence="4">
    <location>
        <begin position="28"/>
        <end position="980"/>
    </location>
</feature>
<feature type="region of interest" description="Disordered" evidence="2">
    <location>
        <begin position="892"/>
        <end position="943"/>
    </location>
</feature>
<comment type="subcellular location">
    <subcellularLocation>
        <location evidence="1">Cell envelope</location>
    </subcellularLocation>
</comment>
<comment type="caution">
    <text evidence="6">The sequence shown here is derived from an EMBL/GenBank/DDBJ whole genome shotgun (WGS) entry which is preliminary data.</text>
</comment>
<dbReference type="Gene3D" id="2.60.40.1140">
    <property type="entry name" value="Collagen-binding surface protein Cna, B-type domain"/>
    <property type="match status" value="1"/>
</dbReference>
<evidence type="ECO:0000256" key="1">
    <source>
        <dbReference type="ARBA" id="ARBA00004196"/>
    </source>
</evidence>
<dbReference type="Proteomes" id="UP000759273">
    <property type="component" value="Unassembled WGS sequence"/>
</dbReference>
<dbReference type="NCBIfam" id="TIGR02543">
    <property type="entry name" value="List_Bact_rpt"/>
    <property type="match status" value="1"/>
</dbReference>
<evidence type="ECO:0000256" key="4">
    <source>
        <dbReference type="SAM" id="SignalP"/>
    </source>
</evidence>
<dbReference type="AlphaFoldDB" id="A0A943D7F0"/>
<evidence type="ECO:0000313" key="6">
    <source>
        <dbReference type="EMBL" id="MBS5331525.1"/>
    </source>
</evidence>
<accession>A0A943D7F0</accession>
<name>A0A943D7F0_9FIRM</name>
<keyword evidence="3" id="KW-1133">Transmembrane helix</keyword>
<organism evidence="6 7">
    <name type="scientific">Subdoligranulum variabile</name>
    <dbReference type="NCBI Taxonomy" id="214851"/>
    <lineage>
        <taxon>Bacteria</taxon>
        <taxon>Bacillati</taxon>
        <taxon>Bacillota</taxon>
        <taxon>Clostridia</taxon>
        <taxon>Eubacteriales</taxon>
        <taxon>Oscillospiraceae</taxon>
        <taxon>Subdoligranulum</taxon>
    </lineage>
</organism>
<keyword evidence="3" id="KW-0472">Membrane</keyword>
<dbReference type="InterPro" id="IPR042229">
    <property type="entry name" value="Listeria/Bacterioides_rpt_sf"/>
</dbReference>
<dbReference type="Gene3D" id="2.60.40.4270">
    <property type="entry name" value="Listeria-Bacteroides repeat domain"/>
    <property type="match status" value="1"/>
</dbReference>
<feature type="compositionally biased region" description="Low complexity" evidence="2">
    <location>
        <begin position="916"/>
        <end position="943"/>
    </location>
</feature>
<dbReference type="EMBL" id="JAGZGG010000004">
    <property type="protein sequence ID" value="MBS5331525.1"/>
    <property type="molecule type" value="Genomic_DNA"/>
</dbReference>
<dbReference type="Pfam" id="PF09479">
    <property type="entry name" value="Flg_new"/>
    <property type="match status" value="1"/>
</dbReference>
<dbReference type="InterPro" id="IPR055382">
    <property type="entry name" value="DUF7601"/>
</dbReference>
<feature type="transmembrane region" description="Helical" evidence="3">
    <location>
        <begin position="951"/>
        <end position="971"/>
    </location>
</feature>
<protein>
    <submittedName>
        <fullName evidence="6">InlB B-repeat-containing protein</fullName>
    </submittedName>
</protein>
<evidence type="ECO:0000259" key="5">
    <source>
        <dbReference type="Pfam" id="PF24547"/>
    </source>
</evidence>